<dbReference type="GO" id="GO:0016787">
    <property type="term" value="F:hydrolase activity"/>
    <property type="evidence" value="ECO:0007669"/>
    <property type="project" value="UniProtKB-KW"/>
</dbReference>
<dbReference type="RefSeq" id="WP_233393821.1">
    <property type="nucleotide sequence ID" value="NZ_JAJTWT010000008.1"/>
</dbReference>
<feature type="domain" description="AB hydrolase-1" evidence="1">
    <location>
        <begin position="68"/>
        <end position="301"/>
    </location>
</feature>
<sequence length="317" mass="34806">MKHLGDWALKALGILLMLAALGFAVSKAPDRSLESLVPRWAPPPSDFLELDGQLVHYRDQGPSSDPLPLVLIHGTSASLHTWEGWAADLSATRRVISFDLPGFGLTGPNPEGDYRDARYVAFVRQLLSRLGVGRAIVAGNSLGGEIAWQLALADPGRVAGLVLVDAGGYDFVPESLPLGFRVARMHGVRELMRWVLPRRAIEDSVLNVYGDPSRVNTALVDRYYELTLREGNRVALMQRMDQLAPGPVERLPEIKVPTLILWGGRDRLIPPPWGEAFHQAIPGSRLVVFPKLGHVPQEEDPAATLAALRDWLPEVAR</sequence>
<dbReference type="Pfam" id="PF00561">
    <property type="entry name" value="Abhydrolase_1"/>
    <property type="match status" value="1"/>
</dbReference>
<organism evidence="2 3">
    <name type="scientific">Pelomonas caseinilytica</name>
    <dbReference type="NCBI Taxonomy" id="2906763"/>
    <lineage>
        <taxon>Bacteria</taxon>
        <taxon>Pseudomonadati</taxon>
        <taxon>Pseudomonadota</taxon>
        <taxon>Betaproteobacteria</taxon>
        <taxon>Burkholderiales</taxon>
        <taxon>Sphaerotilaceae</taxon>
        <taxon>Roseateles</taxon>
    </lineage>
</organism>
<proteinExistence type="predicted"/>
<accession>A0ABS8XHS3</accession>
<dbReference type="PRINTS" id="PR00111">
    <property type="entry name" value="ABHYDROLASE"/>
</dbReference>
<keyword evidence="3" id="KW-1185">Reference proteome</keyword>
<comment type="caution">
    <text evidence="2">The sequence shown here is derived from an EMBL/GenBank/DDBJ whole genome shotgun (WGS) entry which is preliminary data.</text>
</comment>
<evidence type="ECO:0000313" key="2">
    <source>
        <dbReference type="EMBL" id="MCE4539303.1"/>
    </source>
</evidence>
<dbReference type="PANTHER" id="PTHR46438">
    <property type="entry name" value="ALPHA/BETA-HYDROLASES SUPERFAMILY PROTEIN"/>
    <property type="match status" value="1"/>
</dbReference>
<dbReference type="Gene3D" id="3.40.50.1820">
    <property type="entry name" value="alpha/beta hydrolase"/>
    <property type="match status" value="1"/>
</dbReference>
<dbReference type="SUPFAM" id="SSF53474">
    <property type="entry name" value="alpha/beta-Hydrolases"/>
    <property type="match status" value="1"/>
</dbReference>
<reference evidence="2 3" key="1">
    <citation type="submission" date="2021-12" db="EMBL/GenBank/DDBJ databases">
        <title>Genome seq of p7.</title>
        <authorList>
            <person name="Seo T."/>
        </authorList>
    </citation>
    <scope>NUCLEOTIDE SEQUENCE [LARGE SCALE GENOMIC DNA]</scope>
    <source>
        <strain evidence="2 3">P7</strain>
    </source>
</reference>
<evidence type="ECO:0000259" key="1">
    <source>
        <dbReference type="Pfam" id="PF00561"/>
    </source>
</evidence>
<dbReference type="PANTHER" id="PTHR46438:SF11">
    <property type="entry name" value="LIPASE-RELATED"/>
    <property type="match status" value="1"/>
</dbReference>
<gene>
    <name evidence="2" type="ORF">LXT12_18790</name>
</gene>
<dbReference type="EMBL" id="JAJTWT010000008">
    <property type="protein sequence ID" value="MCE4539303.1"/>
    <property type="molecule type" value="Genomic_DNA"/>
</dbReference>
<dbReference type="InterPro" id="IPR029058">
    <property type="entry name" value="AB_hydrolase_fold"/>
</dbReference>
<keyword evidence="2" id="KW-0378">Hydrolase</keyword>
<protein>
    <submittedName>
        <fullName evidence="2">Alpha/beta hydrolase</fullName>
    </submittedName>
</protein>
<dbReference type="InterPro" id="IPR000073">
    <property type="entry name" value="AB_hydrolase_1"/>
</dbReference>
<dbReference type="Proteomes" id="UP001201463">
    <property type="component" value="Unassembled WGS sequence"/>
</dbReference>
<evidence type="ECO:0000313" key="3">
    <source>
        <dbReference type="Proteomes" id="UP001201463"/>
    </source>
</evidence>
<name>A0ABS8XHS3_9BURK</name>